<feature type="domain" description="MurNAc-LAA" evidence="5">
    <location>
        <begin position="243"/>
        <end position="397"/>
    </location>
</feature>
<evidence type="ECO:0000259" key="5">
    <source>
        <dbReference type="SMART" id="SM00646"/>
    </source>
</evidence>
<dbReference type="SUPFAM" id="SSF53187">
    <property type="entry name" value="Zn-dependent exopeptidases"/>
    <property type="match status" value="1"/>
</dbReference>
<dbReference type="Gene3D" id="3.40.630.40">
    <property type="entry name" value="Zn-dependent exopeptidases"/>
    <property type="match status" value="1"/>
</dbReference>
<evidence type="ECO:0000256" key="4">
    <source>
        <dbReference type="SAM" id="SignalP"/>
    </source>
</evidence>
<dbReference type="Proteomes" id="UP000786875">
    <property type="component" value="Unassembled WGS sequence"/>
</dbReference>
<dbReference type="PANTHER" id="PTHR30404">
    <property type="entry name" value="N-ACETYLMURAMOYL-L-ALANINE AMIDASE"/>
    <property type="match status" value="1"/>
</dbReference>
<evidence type="ECO:0000313" key="6">
    <source>
        <dbReference type="EMBL" id="MBT0728358.1"/>
    </source>
</evidence>
<keyword evidence="4" id="KW-0732">Signal</keyword>
<keyword evidence="7" id="KW-1185">Reference proteome</keyword>
<dbReference type="InterPro" id="IPR050695">
    <property type="entry name" value="N-acetylmuramoyl_amidase_3"/>
</dbReference>
<protein>
    <recommendedName>
        <fullName evidence="2">N-acetylmuramoyl-L-alanine amidase</fullName>
        <ecNumber evidence="2">3.5.1.28</ecNumber>
    </recommendedName>
</protein>
<evidence type="ECO:0000256" key="2">
    <source>
        <dbReference type="ARBA" id="ARBA00011901"/>
    </source>
</evidence>
<dbReference type="EC" id="3.5.1.28" evidence="2"/>
<accession>A0ABS5T9F6</accession>
<reference evidence="6 7" key="1">
    <citation type="submission" date="2020-04" db="EMBL/GenBank/DDBJ databases">
        <title>Genome sequencing of Rosenbergiella species.</title>
        <authorList>
            <person name="Alvarez-Perez S."/>
            <person name="Lievens B."/>
        </authorList>
    </citation>
    <scope>NUCLEOTIDE SEQUENCE [LARGE SCALE GENOMIC DNA]</scope>
    <source>
        <strain evidence="6 7">CdVSA20.1</strain>
    </source>
</reference>
<evidence type="ECO:0000256" key="1">
    <source>
        <dbReference type="ARBA" id="ARBA00001561"/>
    </source>
</evidence>
<dbReference type="RefSeq" id="WP_214215779.1">
    <property type="nucleotide sequence ID" value="NZ_JABBFO010000016.1"/>
</dbReference>
<proteinExistence type="predicted"/>
<comment type="catalytic activity">
    <reaction evidence="1">
        <text>Hydrolyzes the link between N-acetylmuramoyl residues and L-amino acid residues in certain cell-wall glycopeptides.</text>
        <dbReference type="EC" id="3.5.1.28"/>
    </reaction>
</comment>
<feature type="chain" id="PRO_5045089289" description="N-acetylmuramoyl-L-alanine amidase" evidence="4">
    <location>
        <begin position="33"/>
        <end position="406"/>
    </location>
</feature>
<dbReference type="Gene3D" id="2.60.40.3500">
    <property type="match status" value="1"/>
</dbReference>
<dbReference type="EMBL" id="JABBFO010000016">
    <property type="protein sequence ID" value="MBT0728358.1"/>
    <property type="molecule type" value="Genomic_DNA"/>
</dbReference>
<dbReference type="PANTHER" id="PTHR30404:SF0">
    <property type="entry name" value="N-ACETYLMURAMOYL-L-ALANINE AMIDASE AMIC"/>
    <property type="match status" value="1"/>
</dbReference>
<evidence type="ECO:0000313" key="7">
    <source>
        <dbReference type="Proteomes" id="UP000786875"/>
    </source>
</evidence>
<gene>
    <name evidence="6" type="ORF">HGT73_13470</name>
</gene>
<dbReference type="SMART" id="SM00646">
    <property type="entry name" value="Ami_3"/>
    <property type="match status" value="1"/>
</dbReference>
<keyword evidence="3" id="KW-0378">Hydrolase</keyword>
<feature type="signal peptide" evidence="4">
    <location>
        <begin position="1"/>
        <end position="32"/>
    </location>
</feature>
<name>A0ABS5T9F6_9GAMM</name>
<organism evidence="6 7">
    <name type="scientific">Rosenbergiella australiborealis</name>
    <dbReference type="NCBI Taxonomy" id="1544696"/>
    <lineage>
        <taxon>Bacteria</taxon>
        <taxon>Pseudomonadati</taxon>
        <taxon>Pseudomonadota</taxon>
        <taxon>Gammaproteobacteria</taxon>
        <taxon>Enterobacterales</taxon>
        <taxon>Erwiniaceae</taxon>
        <taxon>Rosenbergiella</taxon>
    </lineage>
</organism>
<dbReference type="Pfam" id="PF01520">
    <property type="entry name" value="Amidase_3"/>
    <property type="match status" value="1"/>
</dbReference>
<comment type="caution">
    <text evidence="6">The sequence shown here is derived from an EMBL/GenBank/DDBJ whole genome shotgun (WGS) entry which is preliminary data.</text>
</comment>
<evidence type="ECO:0000256" key="3">
    <source>
        <dbReference type="ARBA" id="ARBA00022801"/>
    </source>
</evidence>
<sequence>MQFQIRTLYCRQWRCRLTAIAWLMTFLSNAHATADVQFIAARVWPSTLYTRLTLESEAAPTYRYFLLHHPERLVIDVDGGELTPALRQLSRHISAKDPFIAGVRVAKFDPKTLRIVIDLKQAIRADIFSLKPVANFQRRLVIDFYPKLKGDKDPLGDFITDKQVLAAPKNAPPLAQKSSSFVVVIDAGHGGEDPGAHGLRKTLEKEVVLQIAKRLKQLIDQQPTMTAVMTRSDDYFVPLAARVAKAQQHSAAVFVSIHADAYANRHARGSSVFMLSTRGATSAAARFLAQSQNQSDLIGGVSRSGDNYLDTTLLELIQRKTLQDSALLGKDVLEQLQKINPLHKSRVERAGFAVLKAPDIPSILVETAFISHPEEERKLRTARYQQQVAEAILNGIKRYQRQRHEQ</sequence>
<dbReference type="InterPro" id="IPR002508">
    <property type="entry name" value="MurNAc-LAA_cat"/>
</dbReference>
<dbReference type="Pfam" id="PF11741">
    <property type="entry name" value="AMIN"/>
    <property type="match status" value="1"/>
</dbReference>
<dbReference type="CDD" id="cd02696">
    <property type="entry name" value="MurNAc-LAA"/>
    <property type="match status" value="1"/>
</dbReference>
<dbReference type="InterPro" id="IPR021731">
    <property type="entry name" value="AMIN_dom"/>
</dbReference>